<keyword evidence="5" id="KW-1185">Reference proteome</keyword>
<dbReference type="PANTHER" id="PTHR34847">
    <property type="entry name" value="NODULATION PROTEIN U"/>
    <property type="match status" value="1"/>
</dbReference>
<dbReference type="RefSeq" id="WP_016918222.1">
    <property type="nucleotide sequence ID" value="NZ_CP044331.1"/>
</dbReference>
<evidence type="ECO:0000259" key="3">
    <source>
        <dbReference type="Pfam" id="PF16861"/>
    </source>
</evidence>
<organism evidence="4 5">
    <name type="scientific">Methylocystis parvus</name>
    <dbReference type="NCBI Taxonomy" id="134"/>
    <lineage>
        <taxon>Bacteria</taxon>
        <taxon>Pseudomonadati</taxon>
        <taxon>Pseudomonadota</taxon>
        <taxon>Alphaproteobacteria</taxon>
        <taxon>Hyphomicrobiales</taxon>
        <taxon>Methylocystaceae</taxon>
        <taxon>Methylocystis</taxon>
    </lineage>
</organism>
<dbReference type="Pfam" id="PF02543">
    <property type="entry name" value="Carbam_trans_N"/>
    <property type="match status" value="1"/>
</dbReference>
<sequence>MGNGVCALEDIPERSVVGVNYSCSHDTAVGVVDPEGRLVHAVSLERLSRVKQDGRWPTQILGRIPWDRVAYVAVAESERYAEELSDQSAFCERELERPLYFDRSFPEEFARDLSTLSKPIVYVPHHLAHAASSFWASGYEDALCIVYDGGQSNEHWFGGVYSASRSAGVRPVDRFSAARYGNVAYVYAVVTAVLGFRPFKHEGKLTGLAAHGEVDPHVLDTLQSWVVEPRPTHHLIRWFDRFDGTLQPRLAVSPDERRRLRDLLGGASNADVAATLQHLTETHVHRIVQRALEARPETKKLCLAGGLFANVRLNQRLADLDIDRLFVCPAMADDGGAIGAAWQARFEREKITGSPIRHVFLGPRVTDDEEAYLRERAIAFGRPAELARIVAERLARGDIVALARDEAEFGPRALGNRSILASPQDASVNTRLNEKLSRTEFMPFAPIVREEDASEYFMISDVVRDAAKYMTVTVPCTEKAKADCPAVVHVDGTARPQLVSAETSPFLHRVLTEYAALTGVGTLVNTSFNIHEEPIVASADDALRSFFEAGLDFLVLDDCLVSRAENHAAEIFHARAMAARNAHKARARGAQLEEATFEIAALDERRQALESWIAHGKSSLLWRPFSALSDFERGVRGHADTLKRLTTRLFSR</sequence>
<dbReference type="InterPro" id="IPR051338">
    <property type="entry name" value="NodU/CmcH_Carbamoyltrnsfr"/>
</dbReference>
<dbReference type="EMBL" id="CP044331">
    <property type="protein sequence ID" value="QGM97827.1"/>
    <property type="molecule type" value="Genomic_DNA"/>
</dbReference>
<feature type="domain" description="Carbamoyltransferase C-terminal" evidence="3">
    <location>
        <begin position="391"/>
        <end position="563"/>
    </location>
</feature>
<evidence type="ECO:0000313" key="5">
    <source>
        <dbReference type="Proteomes" id="UP000422569"/>
    </source>
</evidence>
<name>A0A6B8LZG5_9HYPH</name>
<dbReference type="Gene3D" id="3.30.420.40">
    <property type="match status" value="2"/>
</dbReference>
<dbReference type="CDD" id="cd24100">
    <property type="entry name" value="ASKHA_NBD_MJ1051-like_N"/>
    <property type="match status" value="1"/>
</dbReference>
<dbReference type="InterPro" id="IPR043129">
    <property type="entry name" value="ATPase_NBD"/>
</dbReference>
<evidence type="ECO:0000256" key="1">
    <source>
        <dbReference type="ARBA" id="ARBA00006129"/>
    </source>
</evidence>
<dbReference type="InterPro" id="IPR003696">
    <property type="entry name" value="Carbtransf_dom"/>
</dbReference>
<dbReference type="Gene3D" id="3.90.870.20">
    <property type="entry name" value="Carbamoyltransferase, C-terminal domain"/>
    <property type="match status" value="1"/>
</dbReference>
<protein>
    <recommendedName>
        <fullName evidence="6">Carbamoyltransferase</fullName>
    </recommendedName>
</protein>
<dbReference type="Proteomes" id="UP000422569">
    <property type="component" value="Chromosome"/>
</dbReference>
<dbReference type="GO" id="GO:0003824">
    <property type="term" value="F:catalytic activity"/>
    <property type="evidence" value="ECO:0007669"/>
    <property type="project" value="InterPro"/>
</dbReference>
<dbReference type="Pfam" id="PF16861">
    <property type="entry name" value="Carbam_trans_C"/>
    <property type="match status" value="1"/>
</dbReference>
<accession>A0A6B8LZG5</accession>
<evidence type="ECO:0000259" key="2">
    <source>
        <dbReference type="Pfam" id="PF02543"/>
    </source>
</evidence>
<dbReference type="InterPro" id="IPR031730">
    <property type="entry name" value="Carbam_trans_C"/>
</dbReference>
<dbReference type="KEGG" id="mpar:F7D14_10350"/>
<gene>
    <name evidence="4" type="ORF">F7D14_10350</name>
</gene>
<reference evidence="4 5" key="1">
    <citation type="submission" date="2019-09" db="EMBL/GenBank/DDBJ databases">
        <title>Isolation and complete genome sequencing of Methylocystis species.</title>
        <authorList>
            <person name="Rumah B.L."/>
            <person name="Stead C.E."/>
            <person name="Stevens B.C."/>
            <person name="Minton N.P."/>
            <person name="Grosse-Honebrink A."/>
            <person name="Zhang Y."/>
        </authorList>
    </citation>
    <scope>NUCLEOTIDE SEQUENCE [LARGE SCALE GENOMIC DNA]</scope>
    <source>
        <strain evidence="4 5">BRCS2</strain>
    </source>
</reference>
<dbReference type="SUPFAM" id="SSF53067">
    <property type="entry name" value="Actin-like ATPase domain"/>
    <property type="match status" value="1"/>
</dbReference>
<evidence type="ECO:0008006" key="6">
    <source>
        <dbReference type="Google" id="ProtNLM"/>
    </source>
</evidence>
<dbReference type="InterPro" id="IPR038152">
    <property type="entry name" value="Carbam_trans_C_sf"/>
</dbReference>
<feature type="domain" description="Carbamoyltransferase" evidence="2">
    <location>
        <begin position="116"/>
        <end position="341"/>
    </location>
</feature>
<proteinExistence type="inferred from homology"/>
<dbReference type="AlphaFoldDB" id="A0A6B8LZG5"/>
<comment type="similarity">
    <text evidence="1">Belongs to the NodU/CmcH family.</text>
</comment>
<evidence type="ECO:0000313" key="4">
    <source>
        <dbReference type="EMBL" id="QGM97827.1"/>
    </source>
</evidence>
<dbReference type="PANTHER" id="PTHR34847:SF1">
    <property type="entry name" value="NODULATION PROTEIN U"/>
    <property type="match status" value="1"/>
</dbReference>